<dbReference type="EMBL" id="CM042028">
    <property type="protein sequence ID" value="KAI3799406.1"/>
    <property type="molecule type" value="Genomic_DNA"/>
</dbReference>
<evidence type="ECO:0000313" key="2">
    <source>
        <dbReference type="Proteomes" id="UP001056120"/>
    </source>
</evidence>
<proteinExistence type="predicted"/>
<sequence>MLKHITCVMFVAVGSTVFAIISNSDRRYQIQIKRFTCVHQPEDFIAQTLISAVSTQLWLLSLAFETCWTRLLDEESLSLSCLLLSLTSRRSIMLDMLEIPEPTFGMDGLM</sequence>
<name>A0ACB9HW29_9ASTR</name>
<keyword evidence="2" id="KW-1185">Reference proteome</keyword>
<gene>
    <name evidence="1" type="ORF">L1987_34704</name>
</gene>
<reference evidence="1 2" key="2">
    <citation type="journal article" date="2022" name="Mol. Ecol. Resour.">
        <title>The genomes of chicory, endive, great burdock and yacon provide insights into Asteraceae paleo-polyploidization history and plant inulin production.</title>
        <authorList>
            <person name="Fan W."/>
            <person name="Wang S."/>
            <person name="Wang H."/>
            <person name="Wang A."/>
            <person name="Jiang F."/>
            <person name="Liu H."/>
            <person name="Zhao H."/>
            <person name="Xu D."/>
            <person name="Zhang Y."/>
        </authorList>
    </citation>
    <scope>NUCLEOTIDE SEQUENCE [LARGE SCALE GENOMIC DNA]</scope>
    <source>
        <strain evidence="2">cv. Yunnan</strain>
        <tissue evidence="1">Leaves</tissue>
    </source>
</reference>
<accession>A0ACB9HW29</accession>
<organism evidence="1 2">
    <name type="scientific">Smallanthus sonchifolius</name>
    <dbReference type="NCBI Taxonomy" id="185202"/>
    <lineage>
        <taxon>Eukaryota</taxon>
        <taxon>Viridiplantae</taxon>
        <taxon>Streptophyta</taxon>
        <taxon>Embryophyta</taxon>
        <taxon>Tracheophyta</taxon>
        <taxon>Spermatophyta</taxon>
        <taxon>Magnoliopsida</taxon>
        <taxon>eudicotyledons</taxon>
        <taxon>Gunneridae</taxon>
        <taxon>Pentapetalae</taxon>
        <taxon>asterids</taxon>
        <taxon>campanulids</taxon>
        <taxon>Asterales</taxon>
        <taxon>Asteraceae</taxon>
        <taxon>Asteroideae</taxon>
        <taxon>Heliantheae alliance</taxon>
        <taxon>Millerieae</taxon>
        <taxon>Smallanthus</taxon>
    </lineage>
</organism>
<dbReference type="Proteomes" id="UP001056120">
    <property type="component" value="Linkage Group LG11"/>
</dbReference>
<reference evidence="2" key="1">
    <citation type="journal article" date="2022" name="Mol. Ecol. Resour.">
        <title>The genomes of chicory, endive, great burdock and yacon provide insights into Asteraceae palaeo-polyploidization history and plant inulin production.</title>
        <authorList>
            <person name="Fan W."/>
            <person name="Wang S."/>
            <person name="Wang H."/>
            <person name="Wang A."/>
            <person name="Jiang F."/>
            <person name="Liu H."/>
            <person name="Zhao H."/>
            <person name="Xu D."/>
            <person name="Zhang Y."/>
        </authorList>
    </citation>
    <scope>NUCLEOTIDE SEQUENCE [LARGE SCALE GENOMIC DNA]</scope>
    <source>
        <strain evidence="2">cv. Yunnan</strain>
    </source>
</reference>
<evidence type="ECO:0000313" key="1">
    <source>
        <dbReference type="EMBL" id="KAI3799406.1"/>
    </source>
</evidence>
<protein>
    <submittedName>
        <fullName evidence="1">Uncharacterized protein</fullName>
    </submittedName>
</protein>
<comment type="caution">
    <text evidence="1">The sequence shown here is derived from an EMBL/GenBank/DDBJ whole genome shotgun (WGS) entry which is preliminary data.</text>
</comment>